<dbReference type="Proteomes" id="UP000053268">
    <property type="component" value="Unassembled WGS sequence"/>
</dbReference>
<evidence type="ECO:0000313" key="1">
    <source>
        <dbReference type="EMBL" id="KPI93197.1"/>
    </source>
</evidence>
<evidence type="ECO:0000313" key="2">
    <source>
        <dbReference type="Proteomes" id="UP000053268"/>
    </source>
</evidence>
<accession>A0A194PIP9</accession>
<keyword evidence="2" id="KW-1185">Reference proteome</keyword>
<dbReference type="EMBL" id="KQ459602">
    <property type="protein sequence ID" value="KPI93197.1"/>
    <property type="molecule type" value="Genomic_DNA"/>
</dbReference>
<dbReference type="AlphaFoldDB" id="A0A194PIP9"/>
<sequence>MAGYTLQTIRKAQGHPCAVSSSRIPVQLSHGLYYETMSKTCIRRLPFKIKNVSTKEINVCPSKSLELQPRMISRNSPQY</sequence>
<protein>
    <submittedName>
        <fullName evidence="1">Uncharacterized protein</fullName>
    </submittedName>
</protein>
<organism evidence="1 2">
    <name type="scientific">Papilio xuthus</name>
    <name type="common">Asian swallowtail butterfly</name>
    <dbReference type="NCBI Taxonomy" id="66420"/>
    <lineage>
        <taxon>Eukaryota</taxon>
        <taxon>Metazoa</taxon>
        <taxon>Ecdysozoa</taxon>
        <taxon>Arthropoda</taxon>
        <taxon>Hexapoda</taxon>
        <taxon>Insecta</taxon>
        <taxon>Pterygota</taxon>
        <taxon>Neoptera</taxon>
        <taxon>Endopterygota</taxon>
        <taxon>Lepidoptera</taxon>
        <taxon>Glossata</taxon>
        <taxon>Ditrysia</taxon>
        <taxon>Papilionoidea</taxon>
        <taxon>Papilionidae</taxon>
        <taxon>Papilioninae</taxon>
        <taxon>Papilio</taxon>
    </lineage>
</organism>
<reference evidence="1 2" key="1">
    <citation type="journal article" date="2015" name="Nat. Commun.">
        <title>Outbred genome sequencing and CRISPR/Cas9 gene editing in butterflies.</title>
        <authorList>
            <person name="Li X."/>
            <person name="Fan D."/>
            <person name="Zhang W."/>
            <person name="Liu G."/>
            <person name="Zhang L."/>
            <person name="Zhao L."/>
            <person name="Fang X."/>
            <person name="Chen L."/>
            <person name="Dong Y."/>
            <person name="Chen Y."/>
            <person name="Ding Y."/>
            <person name="Zhao R."/>
            <person name="Feng M."/>
            <person name="Zhu Y."/>
            <person name="Feng Y."/>
            <person name="Jiang X."/>
            <person name="Zhu D."/>
            <person name="Xiang H."/>
            <person name="Feng X."/>
            <person name="Li S."/>
            <person name="Wang J."/>
            <person name="Zhang G."/>
            <person name="Kronforst M.R."/>
            <person name="Wang W."/>
        </authorList>
    </citation>
    <scope>NUCLEOTIDE SEQUENCE [LARGE SCALE GENOMIC DNA]</scope>
    <source>
        <strain evidence="1">Ya'a_city_454_Px</strain>
        <tissue evidence="1">Whole body</tissue>
    </source>
</reference>
<gene>
    <name evidence="1" type="ORF">RR46_10457</name>
</gene>
<proteinExistence type="predicted"/>
<name>A0A194PIP9_PAPXU</name>